<evidence type="ECO:0000259" key="3">
    <source>
        <dbReference type="PROSITE" id="PS50157"/>
    </source>
</evidence>
<evidence type="ECO:0000256" key="1">
    <source>
        <dbReference type="PROSITE-ProRule" id="PRU00042"/>
    </source>
</evidence>
<keyword evidence="2" id="KW-0732">Signal</keyword>
<organism evidence="5">
    <name type="scientific">Drosophila grimshawi</name>
    <name type="common">Hawaiian fruit fly</name>
    <name type="synonym">Idiomyia grimshawi</name>
    <dbReference type="NCBI Taxonomy" id="7222"/>
    <lineage>
        <taxon>Eukaryota</taxon>
        <taxon>Metazoa</taxon>
        <taxon>Ecdysozoa</taxon>
        <taxon>Arthropoda</taxon>
        <taxon>Hexapoda</taxon>
        <taxon>Insecta</taxon>
        <taxon>Pterygota</taxon>
        <taxon>Neoptera</taxon>
        <taxon>Endopterygota</taxon>
        <taxon>Diptera</taxon>
        <taxon>Brachycera</taxon>
        <taxon>Muscomorpha</taxon>
        <taxon>Ephydroidea</taxon>
        <taxon>Drosophilidae</taxon>
        <taxon>Drosophila</taxon>
        <taxon>Hawaiian Drosophila</taxon>
    </lineage>
</organism>
<reference evidence="4 5" key="1">
    <citation type="journal article" date="2007" name="Nature">
        <title>Evolution of genes and genomes on the Drosophila phylogeny.</title>
        <authorList>
            <consortium name="Drosophila 12 Genomes Consortium"/>
            <person name="Clark A.G."/>
            <person name="Eisen M.B."/>
            <person name="Smith D.R."/>
            <person name="Bergman C.M."/>
            <person name="Oliver B."/>
            <person name="Markow T.A."/>
            <person name="Kaufman T.C."/>
            <person name="Kellis M."/>
            <person name="Gelbart W."/>
            <person name="Iyer V.N."/>
            <person name="Pollard D.A."/>
            <person name="Sackton T.B."/>
            <person name="Larracuente A.M."/>
            <person name="Singh N.D."/>
            <person name="Abad J.P."/>
            <person name="Abt D.N."/>
            <person name="Adryan B."/>
            <person name="Aguade M."/>
            <person name="Akashi H."/>
            <person name="Anderson W.W."/>
            <person name="Aquadro C.F."/>
            <person name="Ardell D.H."/>
            <person name="Arguello R."/>
            <person name="Artieri C.G."/>
            <person name="Barbash D.A."/>
            <person name="Barker D."/>
            <person name="Barsanti P."/>
            <person name="Batterham P."/>
            <person name="Batzoglou S."/>
            <person name="Begun D."/>
            <person name="Bhutkar A."/>
            <person name="Blanco E."/>
            <person name="Bosak S.A."/>
            <person name="Bradley R.K."/>
            <person name="Brand A.D."/>
            <person name="Brent M.R."/>
            <person name="Brooks A.N."/>
            <person name="Brown R.H."/>
            <person name="Butlin R.K."/>
            <person name="Caggese C."/>
            <person name="Calvi B.R."/>
            <person name="Bernardo de Carvalho A."/>
            <person name="Caspi A."/>
            <person name="Castrezana S."/>
            <person name="Celniker S.E."/>
            <person name="Chang J.L."/>
            <person name="Chapple C."/>
            <person name="Chatterji S."/>
            <person name="Chinwalla A."/>
            <person name="Civetta A."/>
            <person name="Clifton S.W."/>
            <person name="Comeron J.M."/>
            <person name="Costello J.C."/>
            <person name="Coyne J.A."/>
            <person name="Daub J."/>
            <person name="David R.G."/>
            <person name="Delcher A.L."/>
            <person name="Delehaunty K."/>
            <person name="Do C.B."/>
            <person name="Ebling H."/>
            <person name="Edwards K."/>
            <person name="Eickbush T."/>
            <person name="Evans J.D."/>
            <person name="Filipski A."/>
            <person name="Findeiss S."/>
            <person name="Freyhult E."/>
            <person name="Fulton L."/>
            <person name="Fulton R."/>
            <person name="Garcia A.C."/>
            <person name="Gardiner A."/>
            <person name="Garfield D.A."/>
            <person name="Garvin B.E."/>
            <person name="Gibson G."/>
            <person name="Gilbert D."/>
            <person name="Gnerre S."/>
            <person name="Godfrey J."/>
            <person name="Good R."/>
            <person name="Gotea V."/>
            <person name="Gravely B."/>
            <person name="Greenberg A.J."/>
            <person name="Griffiths-Jones S."/>
            <person name="Gross S."/>
            <person name="Guigo R."/>
            <person name="Gustafson E.A."/>
            <person name="Haerty W."/>
            <person name="Hahn M.W."/>
            <person name="Halligan D.L."/>
            <person name="Halpern A.L."/>
            <person name="Halter G.M."/>
            <person name="Han M.V."/>
            <person name="Heger A."/>
            <person name="Hillier L."/>
            <person name="Hinrichs A.S."/>
            <person name="Holmes I."/>
            <person name="Hoskins R.A."/>
            <person name="Hubisz M.J."/>
            <person name="Hultmark D."/>
            <person name="Huntley M.A."/>
            <person name="Jaffe D.B."/>
            <person name="Jagadeeshan S."/>
            <person name="Jeck W.R."/>
            <person name="Johnson J."/>
            <person name="Jones C.D."/>
            <person name="Jordan W.C."/>
            <person name="Karpen G.H."/>
            <person name="Kataoka E."/>
            <person name="Keightley P.D."/>
            <person name="Kheradpour P."/>
            <person name="Kirkness E.F."/>
            <person name="Koerich L.B."/>
            <person name="Kristiansen K."/>
            <person name="Kudrna D."/>
            <person name="Kulathinal R.J."/>
            <person name="Kumar S."/>
            <person name="Kwok R."/>
            <person name="Lander E."/>
            <person name="Langley C.H."/>
            <person name="Lapoint R."/>
            <person name="Lazzaro B.P."/>
            <person name="Lee S.J."/>
            <person name="Levesque L."/>
            <person name="Li R."/>
            <person name="Lin C.F."/>
            <person name="Lin M.F."/>
            <person name="Lindblad-Toh K."/>
            <person name="Llopart A."/>
            <person name="Long M."/>
            <person name="Low L."/>
            <person name="Lozovsky E."/>
            <person name="Lu J."/>
            <person name="Luo M."/>
            <person name="Machado C.A."/>
            <person name="Makalowski W."/>
            <person name="Marzo M."/>
            <person name="Matsuda M."/>
            <person name="Matzkin L."/>
            <person name="McAllister B."/>
            <person name="McBride C.S."/>
            <person name="McKernan B."/>
            <person name="McKernan K."/>
            <person name="Mendez-Lago M."/>
            <person name="Minx P."/>
            <person name="Mollenhauer M.U."/>
            <person name="Montooth K."/>
            <person name="Mount S.M."/>
            <person name="Mu X."/>
            <person name="Myers E."/>
            <person name="Negre B."/>
            <person name="Newfeld S."/>
            <person name="Nielsen R."/>
            <person name="Noor M.A."/>
            <person name="O'Grady P."/>
            <person name="Pachter L."/>
            <person name="Papaceit M."/>
            <person name="Parisi M.J."/>
            <person name="Parisi M."/>
            <person name="Parts L."/>
            <person name="Pedersen J.S."/>
            <person name="Pesole G."/>
            <person name="Phillippy A.M."/>
            <person name="Ponting C.P."/>
            <person name="Pop M."/>
            <person name="Porcelli D."/>
            <person name="Powell J.R."/>
            <person name="Prohaska S."/>
            <person name="Pruitt K."/>
            <person name="Puig M."/>
            <person name="Quesneville H."/>
            <person name="Ram K.R."/>
            <person name="Rand D."/>
            <person name="Rasmussen M.D."/>
            <person name="Reed L.K."/>
            <person name="Reenan R."/>
            <person name="Reily A."/>
            <person name="Remington K.A."/>
            <person name="Rieger T.T."/>
            <person name="Ritchie M.G."/>
            <person name="Robin C."/>
            <person name="Rogers Y.H."/>
            <person name="Rohde C."/>
            <person name="Rozas J."/>
            <person name="Rubenfield M.J."/>
            <person name="Ruiz A."/>
            <person name="Russo S."/>
            <person name="Salzberg S.L."/>
            <person name="Sanchez-Gracia A."/>
            <person name="Saranga D.J."/>
            <person name="Sato H."/>
            <person name="Schaeffer S.W."/>
            <person name="Schatz M.C."/>
            <person name="Schlenke T."/>
            <person name="Schwartz R."/>
            <person name="Segarra C."/>
            <person name="Singh R.S."/>
            <person name="Sirot L."/>
            <person name="Sirota M."/>
            <person name="Sisneros N.B."/>
            <person name="Smith C.D."/>
            <person name="Smith T.F."/>
            <person name="Spieth J."/>
            <person name="Stage D.E."/>
            <person name="Stark A."/>
            <person name="Stephan W."/>
            <person name="Strausberg R.L."/>
            <person name="Strempel S."/>
            <person name="Sturgill D."/>
            <person name="Sutton G."/>
            <person name="Sutton G.G."/>
            <person name="Tao W."/>
            <person name="Teichmann S."/>
            <person name="Tobari Y.N."/>
            <person name="Tomimura Y."/>
            <person name="Tsolas J.M."/>
            <person name="Valente V.L."/>
            <person name="Venter E."/>
            <person name="Venter J.C."/>
            <person name="Vicario S."/>
            <person name="Vieira F.G."/>
            <person name="Vilella A.J."/>
            <person name="Villasante A."/>
            <person name="Walenz B."/>
            <person name="Wang J."/>
            <person name="Wasserman M."/>
            <person name="Watts T."/>
            <person name="Wilson D."/>
            <person name="Wilson R.K."/>
            <person name="Wing R.A."/>
            <person name="Wolfner M.F."/>
            <person name="Wong A."/>
            <person name="Wong G.K."/>
            <person name="Wu C.I."/>
            <person name="Wu G."/>
            <person name="Yamamoto D."/>
            <person name="Yang H.P."/>
            <person name="Yang S.P."/>
            <person name="Yorke J.A."/>
            <person name="Yoshida K."/>
            <person name="Zdobnov E."/>
            <person name="Zhang P."/>
            <person name="Zhang Y."/>
            <person name="Zimin A.V."/>
            <person name="Baldwin J."/>
            <person name="Abdouelleil A."/>
            <person name="Abdulkadir J."/>
            <person name="Abebe A."/>
            <person name="Abera B."/>
            <person name="Abreu J."/>
            <person name="Acer S.C."/>
            <person name="Aftuck L."/>
            <person name="Alexander A."/>
            <person name="An P."/>
            <person name="Anderson E."/>
            <person name="Anderson S."/>
            <person name="Arachi H."/>
            <person name="Azer M."/>
            <person name="Bachantsang P."/>
            <person name="Barry A."/>
            <person name="Bayul T."/>
            <person name="Berlin A."/>
            <person name="Bessette D."/>
            <person name="Bloom T."/>
            <person name="Blye J."/>
            <person name="Boguslavskiy L."/>
            <person name="Bonnet C."/>
            <person name="Boukhgalter B."/>
            <person name="Bourzgui I."/>
            <person name="Brown A."/>
            <person name="Cahill P."/>
            <person name="Channer S."/>
            <person name="Cheshatsang Y."/>
            <person name="Chuda L."/>
            <person name="Citroen M."/>
            <person name="Collymore A."/>
            <person name="Cooke P."/>
            <person name="Costello M."/>
            <person name="D'Aco K."/>
            <person name="Daza R."/>
            <person name="De Haan G."/>
            <person name="DeGray S."/>
            <person name="DeMaso C."/>
            <person name="Dhargay N."/>
            <person name="Dooley K."/>
            <person name="Dooley E."/>
            <person name="Doricent M."/>
            <person name="Dorje P."/>
            <person name="Dorjee K."/>
            <person name="Dupes A."/>
            <person name="Elong R."/>
            <person name="Falk J."/>
            <person name="Farina A."/>
            <person name="Faro S."/>
            <person name="Ferguson D."/>
            <person name="Fisher S."/>
            <person name="Foley C.D."/>
            <person name="Franke A."/>
            <person name="Friedrich D."/>
            <person name="Gadbois L."/>
            <person name="Gearin G."/>
            <person name="Gearin C.R."/>
            <person name="Giannoukos G."/>
            <person name="Goode T."/>
            <person name="Graham J."/>
            <person name="Grandbois E."/>
            <person name="Grewal S."/>
            <person name="Gyaltsen K."/>
            <person name="Hafez N."/>
            <person name="Hagos B."/>
            <person name="Hall J."/>
            <person name="Henson C."/>
            <person name="Hollinger A."/>
            <person name="Honan T."/>
            <person name="Huard M.D."/>
            <person name="Hughes L."/>
            <person name="Hurhula B."/>
            <person name="Husby M.E."/>
            <person name="Kamat A."/>
            <person name="Kanga B."/>
            <person name="Kashin S."/>
            <person name="Khazanovich D."/>
            <person name="Kisner P."/>
            <person name="Lance K."/>
            <person name="Lara M."/>
            <person name="Lee W."/>
            <person name="Lennon N."/>
            <person name="Letendre F."/>
            <person name="LeVine R."/>
            <person name="Lipovsky A."/>
            <person name="Liu X."/>
            <person name="Liu J."/>
            <person name="Liu S."/>
            <person name="Lokyitsang T."/>
            <person name="Lokyitsang Y."/>
            <person name="Lubonja R."/>
            <person name="Lui A."/>
            <person name="MacDonald P."/>
            <person name="Magnisalis V."/>
            <person name="Maru K."/>
            <person name="Matthews C."/>
            <person name="McCusker W."/>
            <person name="McDonough S."/>
            <person name="Mehta T."/>
            <person name="Meldrim J."/>
            <person name="Meneus L."/>
            <person name="Mihai O."/>
            <person name="Mihalev A."/>
            <person name="Mihova T."/>
            <person name="Mittelman R."/>
            <person name="Mlenga V."/>
            <person name="Montmayeur A."/>
            <person name="Mulrain L."/>
            <person name="Navidi A."/>
            <person name="Naylor J."/>
            <person name="Negash T."/>
            <person name="Nguyen T."/>
            <person name="Nguyen N."/>
            <person name="Nicol R."/>
            <person name="Norbu C."/>
            <person name="Norbu N."/>
            <person name="Novod N."/>
            <person name="O'Neill B."/>
            <person name="Osman S."/>
            <person name="Markiewicz E."/>
            <person name="Oyono O.L."/>
            <person name="Patti C."/>
            <person name="Phunkhang P."/>
            <person name="Pierre F."/>
            <person name="Priest M."/>
            <person name="Raghuraman S."/>
            <person name="Rege F."/>
            <person name="Reyes R."/>
            <person name="Rise C."/>
            <person name="Rogov P."/>
            <person name="Ross K."/>
            <person name="Ryan E."/>
            <person name="Settipalli S."/>
            <person name="Shea T."/>
            <person name="Sherpa N."/>
            <person name="Shi L."/>
            <person name="Shih D."/>
            <person name="Sparrow T."/>
            <person name="Spaulding J."/>
            <person name="Stalker J."/>
            <person name="Stange-Thomann N."/>
            <person name="Stavropoulos S."/>
            <person name="Stone C."/>
            <person name="Strader C."/>
            <person name="Tesfaye S."/>
            <person name="Thomson T."/>
            <person name="Thoulutsang Y."/>
            <person name="Thoulutsang D."/>
            <person name="Topham K."/>
            <person name="Topping I."/>
            <person name="Tsamla T."/>
            <person name="Vassiliev H."/>
            <person name="Vo A."/>
            <person name="Wangchuk T."/>
            <person name="Wangdi T."/>
            <person name="Weiand M."/>
            <person name="Wilkinson J."/>
            <person name="Wilson A."/>
            <person name="Yadav S."/>
            <person name="Young G."/>
            <person name="Yu Q."/>
            <person name="Zembek L."/>
            <person name="Zhong D."/>
            <person name="Zimmer A."/>
            <person name="Zwirko Z."/>
            <person name="Jaffe D.B."/>
            <person name="Alvarez P."/>
            <person name="Brockman W."/>
            <person name="Butler J."/>
            <person name="Chin C."/>
            <person name="Gnerre S."/>
            <person name="Grabherr M."/>
            <person name="Kleber M."/>
            <person name="Mauceli E."/>
            <person name="MacCallum I."/>
        </authorList>
    </citation>
    <scope>NUCLEOTIDE SEQUENCE [LARGE SCALE GENOMIC DNA]</scope>
    <source>
        <strain evidence="5">Tucson 15287-2541.00</strain>
    </source>
</reference>
<keyword evidence="5" id="KW-1185">Reference proteome</keyword>
<dbReference type="eggNOG" id="ENOG502T7EI">
    <property type="taxonomic scope" value="Eukaryota"/>
</dbReference>
<dbReference type="EMBL" id="CH916371">
    <property type="protein sequence ID" value="EDV91849.1"/>
    <property type="molecule type" value="Genomic_DNA"/>
</dbReference>
<evidence type="ECO:0000256" key="2">
    <source>
        <dbReference type="SAM" id="SignalP"/>
    </source>
</evidence>
<feature type="domain" description="C2H2-type" evidence="3">
    <location>
        <begin position="64"/>
        <end position="92"/>
    </location>
</feature>
<keyword evidence="1" id="KW-0479">Metal-binding</keyword>
<dbReference type="InterPro" id="IPR013087">
    <property type="entry name" value="Znf_C2H2_type"/>
</dbReference>
<name>B4JM88_DROGR</name>
<dbReference type="Proteomes" id="UP000001070">
    <property type="component" value="Unassembled WGS sequence"/>
</dbReference>
<dbReference type="PhylomeDB" id="B4JM88"/>
<keyword evidence="1" id="KW-0862">Zinc</keyword>
<dbReference type="Gene3D" id="3.30.160.60">
    <property type="entry name" value="Classic Zinc Finger"/>
    <property type="match status" value="1"/>
</dbReference>
<dbReference type="OMA" id="SKHEDQP"/>
<dbReference type="OrthoDB" id="10261408at2759"/>
<protein>
    <submittedName>
        <fullName evidence="4">GH24375</fullName>
    </submittedName>
</protein>
<sequence>MYKNIKCLSLQLIAAGSGAVATVEESAATGVALICSFCKRRLQSMNALRRHIASRHSEIQSKEHECFICMKNFKTKWSLSTHNSRFHRDARQSKELTKIDFPDQPLN</sequence>
<feature type="chain" id="PRO_5002812534" evidence="2">
    <location>
        <begin position="22"/>
        <end position="107"/>
    </location>
</feature>
<gene>
    <name evidence="4" type="primary">Dgri\GH24375</name>
    <name evidence="4" type="ORF">Dgri_GH24375</name>
</gene>
<dbReference type="PROSITE" id="PS50157">
    <property type="entry name" value="ZINC_FINGER_C2H2_2"/>
    <property type="match status" value="1"/>
</dbReference>
<keyword evidence="1" id="KW-0863">Zinc-finger</keyword>
<accession>B4JM88</accession>
<dbReference type="SMART" id="SM00355">
    <property type="entry name" value="ZnF_C2H2"/>
    <property type="match status" value="2"/>
</dbReference>
<evidence type="ECO:0000313" key="4">
    <source>
        <dbReference type="EMBL" id="EDV91849.1"/>
    </source>
</evidence>
<feature type="signal peptide" evidence="2">
    <location>
        <begin position="1"/>
        <end position="21"/>
    </location>
</feature>
<evidence type="ECO:0000313" key="5">
    <source>
        <dbReference type="Proteomes" id="UP000001070"/>
    </source>
</evidence>
<dbReference type="GO" id="GO:0008270">
    <property type="term" value="F:zinc ion binding"/>
    <property type="evidence" value="ECO:0007669"/>
    <property type="project" value="UniProtKB-KW"/>
</dbReference>
<proteinExistence type="predicted"/>
<dbReference type="PROSITE" id="PS00028">
    <property type="entry name" value="ZINC_FINGER_C2H2_1"/>
    <property type="match status" value="2"/>
</dbReference>
<dbReference type="HOGENOM" id="CLU_2212620_0_0_1"/>
<dbReference type="AlphaFoldDB" id="B4JM88"/>